<dbReference type="EMBL" id="JACIDA010000001">
    <property type="protein sequence ID" value="MBB3870695.1"/>
    <property type="molecule type" value="Genomic_DNA"/>
</dbReference>
<dbReference type="RefSeq" id="WP_221205062.1">
    <property type="nucleotide sequence ID" value="NZ_JACIDA010000001.1"/>
</dbReference>
<dbReference type="InterPro" id="IPR034032">
    <property type="entry name" value="Zn_MMP-like_bac"/>
</dbReference>
<evidence type="ECO:0000259" key="2">
    <source>
        <dbReference type="Pfam" id="PF16313"/>
    </source>
</evidence>
<dbReference type="InterPro" id="IPR032534">
    <property type="entry name" value="EcxA_zinc-bd"/>
</dbReference>
<evidence type="ECO:0000313" key="5">
    <source>
        <dbReference type="Proteomes" id="UP000532936"/>
    </source>
</evidence>
<reference evidence="4 5" key="1">
    <citation type="submission" date="2020-08" db="EMBL/GenBank/DDBJ databases">
        <title>Genomic Encyclopedia of Type Strains, Phase IV (KMG-IV): sequencing the most valuable type-strain genomes for metagenomic binning, comparative biology and taxonomic classification.</title>
        <authorList>
            <person name="Goeker M."/>
        </authorList>
    </citation>
    <scope>NUCLEOTIDE SEQUENCE [LARGE SCALE GENOMIC DNA]</scope>
    <source>
        <strain evidence="4 5">DSM 14878</strain>
    </source>
</reference>
<feature type="domain" description="EcxA zinc-binding" evidence="2">
    <location>
        <begin position="408"/>
        <end position="714"/>
    </location>
</feature>
<evidence type="ECO:0000259" key="3">
    <source>
        <dbReference type="Pfam" id="PF17148"/>
    </source>
</evidence>
<feature type="domain" description="DUF5117" evidence="3">
    <location>
        <begin position="94"/>
        <end position="281"/>
    </location>
</feature>
<dbReference type="Proteomes" id="UP000532936">
    <property type="component" value="Unassembled WGS sequence"/>
</dbReference>
<dbReference type="CDD" id="cd04276">
    <property type="entry name" value="ZnMc_MMP_like_2"/>
    <property type="match status" value="1"/>
</dbReference>
<dbReference type="PANTHER" id="PTHR38478">
    <property type="entry name" value="PEPTIDASE M1A AND M12B"/>
    <property type="match status" value="1"/>
</dbReference>
<dbReference type="AlphaFoldDB" id="A0A7W6A2I5"/>
<organism evidence="4 5">
    <name type="scientific">Brevundimonas mediterranea</name>
    <dbReference type="NCBI Taxonomy" id="74329"/>
    <lineage>
        <taxon>Bacteria</taxon>
        <taxon>Pseudomonadati</taxon>
        <taxon>Pseudomonadota</taxon>
        <taxon>Alphaproteobacteria</taxon>
        <taxon>Caulobacterales</taxon>
        <taxon>Caulobacteraceae</taxon>
        <taxon>Brevundimonas</taxon>
    </lineage>
</organism>
<protein>
    <recommendedName>
        <fullName evidence="6">DUF5117 domain-containing protein</fullName>
    </recommendedName>
</protein>
<accession>A0A7W6A2I5</accession>
<dbReference type="PANTHER" id="PTHR38478:SF1">
    <property type="entry name" value="ZINC DEPENDENT METALLOPROTEASE DOMAIN LIPOPROTEIN"/>
    <property type="match status" value="1"/>
</dbReference>
<keyword evidence="1" id="KW-0732">Signal</keyword>
<feature type="chain" id="PRO_5030792363" description="DUF5117 domain-containing protein" evidence="1">
    <location>
        <begin position="24"/>
        <end position="829"/>
    </location>
</feature>
<evidence type="ECO:0000313" key="4">
    <source>
        <dbReference type="EMBL" id="MBB3870695.1"/>
    </source>
</evidence>
<dbReference type="InterPro" id="IPR024079">
    <property type="entry name" value="MetalloPept_cat_dom_sf"/>
</dbReference>
<gene>
    <name evidence="4" type="ORF">GGR11_000209</name>
</gene>
<dbReference type="PROSITE" id="PS51257">
    <property type="entry name" value="PROKAR_LIPOPROTEIN"/>
    <property type="match status" value="1"/>
</dbReference>
<dbReference type="Gene3D" id="3.40.390.10">
    <property type="entry name" value="Collagenase (Catalytic Domain)"/>
    <property type="match status" value="1"/>
</dbReference>
<feature type="signal peptide" evidence="1">
    <location>
        <begin position="1"/>
        <end position="23"/>
    </location>
</feature>
<evidence type="ECO:0000256" key="1">
    <source>
        <dbReference type="SAM" id="SignalP"/>
    </source>
</evidence>
<comment type="caution">
    <text evidence="4">The sequence shown here is derived from an EMBL/GenBank/DDBJ whole genome shotgun (WGS) entry which is preliminary data.</text>
</comment>
<dbReference type="Pfam" id="PF17148">
    <property type="entry name" value="DUF5117"/>
    <property type="match status" value="1"/>
</dbReference>
<dbReference type="Pfam" id="PF16313">
    <property type="entry name" value="DUF4953"/>
    <property type="match status" value="1"/>
</dbReference>
<sequence length="829" mass="88432">MMRMTTATALALVLACGAAPALALAPASPPTASSVQTIDGLFPLQVDQDKGTVKLELPAPDADGVMARVIHFTTLRTGVGSAVTGLDRAQIGPTHILVFRKIGDRVVAEYENPAYRAPNGSVDEQAAARDAFLSSTVWSGAIDSRTSDGGVVVDIGKFLTWDATGIAAALKQAGQGTFKPVADLSLVDASAARAFPENLELEARLTFSSDDAGREVSRIAPDSRLVTFNVHHSFVKLPGDGYQMRLFDPRTGAMNQVVDDFSAPLDEPIVSRLTSRFRLEKTDPSAARSTVVKPIVFYVDRAAPEPIRSALVEGALWWADAFDKAGFIDAFRVEVLPEGVDPMDARYNVINWVNRATRSWSYGQSVVDPRTGEIVKGSVLLGSLRVRQDMLIFEGLVGADRTGTGAQDDPQRIALARIRQLSAHEVGHAIGLMHNFAASTQERASVMDYPVPVIGIGGDQALDFSQAYGVGMGAWDDFAIDWLYAPADAATLDAKARAGSARLRFVSDADARVPSMGQPWGSLWDNGSDPVAELSHLMQVRRIALDRFGLRNLPAGSPVNDLRRRLVPIYLYHRYQVDAVLKLVGGTDYGFPIVGDGRETATPVPAATQSAALDALIATLDPAELVLPVPLLDLLAQQQSGDGDIQHQIEVFPGETGRGFDAGAAADVAAEVTLSGLFAPERVNRLVESTARDPQALGLPAVLDRTTAAVFKPAAGRLAEPARRVQARYVLTLAGLAHGKDMSGTAAALIDAELETIGARLRGSRAADPVQRAHDRWLGGLLTDRDRLDQVLSDERHPIAVPPGSPIGDVDCWLCGLQSPSLPSGVDAM</sequence>
<name>A0A7W6A2I5_9CAUL</name>
<dbReference type="SUPFAM" id="SSF55486">
    <property type="entry name" value="Metalloproteases ('zincins'), catalytic domain"/>
    <property type="match status" value="1"/>
</dbReference>
<evidence type="ECO:0008006" key="6">
    <source>
        <dbReference type="Google" id="ProtNLM"/>
    </source>
</evidence>
<dbReference type="InterPro" id="IPR033413">
    <property type="entry name" value="DUF5117"/>
</dbReference>
<proteinExistence type="predicted"/>
<dbReference type="GO" id="GO:0008237">
    <property type="term" value="F:metallopeptidase activity"/>
    <property type="evidence" value="ECO:0007669"/>
    <property type="project" value="InterPro"/>
</dbReference>